<organism evidence="2 3">
    <name type="scientific">Bradyrhizobium sediminis</name>
    <dbReference type="NCBI Taxonomy" id="2840469"/>
    <lineage>
        <taxon>Bacteria</taxon>
        <taxon>Pseudomonadati</taxon>
        <taxon>Pseudomonadota</taxon>
        <taxon>Alphaproteobacteria</taxon>
        <taxon>Hyphomicrobiales</taxon>
        <taxon>Nitrobacteraceae</taxon>
        <taxon>Bradyrhizobium</taxon>
    </lineage>
</organism>
<keyword evidence="1" id="KW-0812">Transmembrane</keyword>
<name>A0A975RTU6_9BRAD</name>
<dbReference type="KEGG" id="bsei:KMZ68_04585"/>
<gene>
    <name evidence="2" type="ORF">KMZ68_04585</name>
</gene>
<dbReference type="RefSeq" id="WP_215614698.1">
    <property type="nucleotide sequence ID" value="NZ_CP076135.1"/>
</dbReference>
<keyword evidence="1" id="KW-1133">Transmembrane helix</keyword>
<keyword evidence="1" id="KW-0472">Membrane</keyword>
<evidence type="ECO:0000313" key="3">
    <source>
        <dbReference type="Proteomes" id="UP000680805"/>
    </source>
</evidence>
<sequence length="144" mass="16164">MRRSVKYAVWALLALLAVVIIPVVSLFLSGILRQAETVSFYRARPILNSMNSVHDRIWTNDSHSARSVLLERFPIGTELNTALPTLQREGFECTRPPTVSDAPVDCQLLAPAASGGSTRWIVDLRFDERDRLTDAKVAVWNIWS</sequence>
<dbReference type="EMBL" id="CP076135">
    <property type="protein sequence ID" value="QWG19156.1"/>
    <property type="molecule type" value="Genomic_DNA"/>
</dbReference>
<protein>
    <submittedName>
        <fullName evidence="2">Uncharacterized protein</fullName>
    </submittedName>
</protein>
<proteinExistence type="predicted"/>
<evidence type="ECO:0000256" key="1">
    <source>
        <dbReference type="SAM" id="Phobius"/>
    </source>
</evidence>
<dbReference type="Proteomes" id="UP000680805">
    <property type="component" value="Chromosome"/>
</dbReference>
<reference evidence="2" key="1">
    <citation type="submission" date="2021-06" db="EMBL/GenBank/DDBJ databases">
        <title>Bradyrhizobium sp. S2-11-2 Genome sequencing.</title>
        <authorList>
            <person name="Jin L."/>
        </authorList>
    </citation>
    <scope>NUCLEOTIDE SEQUENCE</scope>
    <source>
        <strain evidence="2">S2-11-2</strain>
    </source>
</reference>
<evidence type="ECO:0000313" key="2">
    <source>
        <dbReference type="EMBL" id="QWG19156.1"/>
    </source>
</evidence>
<accession>A0A975RTU6</accession>
<feature type="transmembrane region" description="Helical" evidence="1">
    <location>
        <begin position="7"/>
        <end position="32"/>
    </location>
</feature>
<dbReference type="AlphaFoldDB" id="A0A975RTU6"/>